<gene>
    <name evidence="2" type="ORF">AVEN_185364_1</name>
</gene>
<feature type="region of interest" description="Disordered" evidence="1">
    <location>
        <begin position="74"/>
        <end position="97"/>
    </location>
</feature>
<organism evidence="2 3">
    <name type="scientific">Araneus ventricosus</name>
    <name type="common">Orbweaver spider</name>
    <name type="synonym">Epeira ventricosa</name>
    <dbReference type="NCBI Taxonomy" id="182803"/>
    <lineage>
        <taxon>Eukaryota</taxon>
        <taxon>Metazoa</taxon>
        <taxon>Ecdysozoa</taxon>
        <taxon>Arthropoda</taxon>
        <taxon>Chelicerata</taxon>
        <taxon>Arachnida</taxon>
        <taxon>Araneae</taxon>
        <taxon>Araneomorphae</taxon>
        <taxon>Entelegynae</taxon>
        <taxon>Araneoidea</taxon>
        <taxon>Araneidae</taxon>
        <taxon>Araneus</taxon>
    </lineage>
</organism>
<comment type="caution">
    <text evidence="2">The sequence shown here is derived from an EMBL/GenBank/DDBJ whole genome shotgun (WGS) entry which is preliminary data.</text>
</comment>
<protein>
    <submittedName>
        <fullName evidence="2">Uncharacterized protein</fullName>
    </submittedName>
</protein>
<evidence type="ECO:0000313" key="3">
    <source>
        <dbReference type="Proteomes" id="UP000499080"/>
    </source>
</evidence>
<feature type="region of interest" description="Disordered" evidence="1">
    <location>
        <begin position="18"/>
        <end position="53"/>
    </location>
</feature>
<dbReference type="Proteomes" id="UP000499080">
    <property type="component" value="Unassembled WGS sequence"/>
</dbReference>
<accession>A0A4Y2PWT9</accession>
<keyword evidence="3" id="KW-1185">Reference proteome</keyword>
<reference evidence="2 3" key="1">
    <citation type="journal article" date="2019" name="Sci. Rep.">
        <title>Orb-weaving spider Araneus ventricosus genome elucidates the spidroin gene catalogue.</title>
        <authorList>
            <person name="Kono N."/>
            <person name="Nakamura H."/>
            <person name="Ohtoshi R."/>
            <person name="Moran D.A.P."/>
            <person name="Shinohara A."/>
            <person name="Yoshida Y."/>
            <person name="Fujiwara M."/>
            <person name="Mori M."/>
            <person name="Tomita M."/>
            <person name="Arakawa K."/>
        </authorList>
    </citation>
    <scope>NUCLEOTIDE SEQUENCE [LARGE SCALE GENOMIC DNA]</scope>
</reference>
<name>A0A4Y2PWT9_ARAVE</name>
<sequence length="97" mass="11072">MPRKKYLMLEHAIQRLFEDDKDEEEQSDKDIVFPPETAKASKEAEGKDNILNHDNDDLFCDTASEIIVHSKKKFESSESSCSPAKKFKNPKLNNSNG</sequence>
<evidence type="ECO:0000313" key="2">
    <source>
        <dbReference type="EMBL" id="GBN55721.1"/>
    </source>
</evidence>
<dbReference type="EMBL" id="BGPR01012366">
    <property type="protein sequence ID" value="GBN55721.1"/>
    <property type="molecule type" value="Genomic_DNA"/>
</dbReference>
<proteinExistence type="predicted"/>
<dbReference type="AlphaFoldDB" id="A0A4Y2PWT9"/>
<evidence type="ECO:0000256" key="1">
    <source>
        <dbReference type="SAM" id="MobiDB-lite"/>
    </source>
</evidence>
<feature type="compositionally biased region" description="Basic and acidic residues" evidence="1">
    <location>
        <begin position="39"/>
        <end position="53"/>
    </location>
</feature>